<protein>
    <submittedName>
        <fullName evidence="1">Uncharacterized protein</fullName>
    </submittedName>
</protein>
<dbReference type="EMBL" id="NWSY01000005">
    <property type="protein sequence ID" value="PDT24054.1"/>
    <property type="molecule type" value="Genomic_DNA"/>
</dbReference>
<dbReference type="Proteomes" id="UP000219914">
    <property type="component" value="Unassembled WGS sequence"/>
</dbReference>
<evidence type="ECO:0000313" key="3">
    <source>
        <dbReference type="Proteomes" id="UP000219914"/>
    </source>
</evidence>
<proteinExistence type="predicted"/>
<comment type="caution">
    <text evidence="1">The sequence shown here is derived from an EMBL/GenBank/DDBJ whole genome shotgun (WGS) entry which is preliminary data.</text>
</comment>
<organism evidence="1 4">
    <name type="scientific">Rhizobium hidalgonense</name>
    <dbReference type="NCBI Taxonomy" id="1538159"/>
    <lineage>
        <taxon>Bacteria</taxon>
        <taxon>Pseudomonadati</taxon>
        <taxon>Pseudomonadota</taxon>
        <taxon>Alphaproteobacteria</taxon>
        <taxon>Hyphomicrobiales</taxon>
        <taxon>Rhizobiaceae</taxon>
        <taxon>Rhizobium/Agrobacterium group</taxon>
        <taxon>Rhizobium</taxon>
    </lineage>
</organism>
<accession>A0A2A6KGZ2</accession>
<reference evidence="2 3" key="1">
    <citation type="submission" date="2017-09" db="EMBL/GenBank/DDBJ databases">
        <title>Comparative genomics of rhizobia isolated from Phaseolus vulgaris in China.</title>
        <authorList>
            <person name="Tong W."/>
        </authorList>
    </citation>
    <scope>NUCLEOTIDE SEQUENCE [LARGE SCALE GENOMIC DNA]</scope>
    <source>
        <strain evidence="2 3">FH14</strain>
    </source>
</reference>
<dbReference type="InterPro" id="IPR046702">
    <property type="entry name" value="DUF6572"/>
</dbReference>
<evidence type="ECO:0000313" key="2">
    <source>
        <dbReference type="EMBL" id="PDT24054.1"/>
    </source>
</evidence>
<dbReference type="RefSeq" id="WP_097533502.1">
    <property type="nucleotide sequence ID" value="NZ_JAVLSC010000006.1"/>
</dbReference>
<evidence type="ECO:0000313" key="4">
    <source>
        <dbReference type="Proteomes" id="UP001268610"/>
    </source>
</evidence>
<keyword evidence="3" id="KW-1185">Reference proteome</keyword>
<sequence>MALDQTTVVDAIGVDNATGEVVLTITDHLEWTGRDSEHLLLLKEKLNAYLSFVEIGEMLETYPDAKGRAVLIDVVCKFPPDEQAQGFYNQLSQVVESAGIKLQQRLFSACSLSAMN</sequence>
<name>A0A2A6KGZ2_9HYPH</name>
<dbReference type="EMBL" id="JAVLSF010000001">
    <property type="protein sequence ID" value="MDR9771119.1"/>
    <property type="molecule type" value="Genomic_DNA"/>
</dbReference>
<reference evidence="1" key="2">
    <citation type="submission" date="2023-04" db="EMBL/GenBank/DDBJ databases">
        <title>Genomic characterization of faba bean (Vicia faba) microsymbionts in Mexican soils.</title>
        <authorList>
            <person name="Rivera Orduna F.N."/>
            <person name="Guevara-Luna J."/>
            <person name="Yan J."/>
            <person name="Arroyo-Herrera I."/>
            <person name="Li Y."/>
            <person name="Vasquez-Murrieta M.S."/>
            <person name="Wang E.T."/>
        </authorList>
    </citation>
    <scope>NUCLEOTIDE SEQUENCE</scope>
    <source>
        <strain evidence="1">CH26</strain>
    </source>
</reference>
<evidence type="ECO:0000313" key="1">
    <source>
        <dbReference type="EMBL" id="MDR9771119.1"/>
    </source>
</evidence>
<dbReference type="Pfam" id="PF20212">
    <property type="entry name" value="DUF6572"/>
    <property type="match status" value="1"/>
</dbReference>
<dbReference type="Proteomes" id="UP001268610">
    <property type="component" value="Unassembled WGS sequence"/>
</dbReference>
<gene>
    <name evidence="2" type="ORF">CO674_08165</name>
    <name evidence="1" type="ORF">RJJ65_00275</name>
</gene>
<dbReference type="AlphaFoldDB" id="A0A2A6KGZ2"/>